<proteinExistence type="predicted"/>
<feature type="transmembrane region" description="Helical" evidence="2">
    <location>
        <begin position="36"/>
        <end position="52"/>
    </location>
</feature>
<protein>
    <submittedName>
        <fullName evidence="4">Phosphatase PAP2 family protein</fullName>
    </submittedName>
</protein>
<dbReference type="PANTHER" id="PTHR14969:SF13">
    <property type="entry name" value="AT30094P"/>
    <property type="match status" value="1"/>
</dbReference>
<dbReference type="SUPFAM" id="SSF48317">
    <property type="entry name" value="Acid phosphatase/Vanadium-dependent haloperoxidase"/>
    <property type="match status" value="1"/>
</dbReference>
<feature type="domain" description="Phosphatidic acid phosphatase type 2/haloperoxidase" evidence="3">
    <location>
        <begin position="124"/>
        <end position="238"/>
    </location>
</feature>
<feature type="compositionally biased region" description="Basic and acidic residues" evidence="1">
    <location>
        <begin position="261"/>
        <end position="274"/>
    </location>
</feature>
<dbReference type="AlphaFoldDB" id="A0A6C1KP95"/>
<dbReference type="Pfam" id="PF01569">
    <property type="entry name" value="PAP2"/>
    <property type="match status" value="1"/>
</dbReference>
<keyword evidence="2" id="KW-1133">Transmembrane helix</keyword>
<evidence type="ECO:0000313" key="5">
    <source>
        <dbReference type="Proteomes" id="UP000305131"/>
    </source>
</evidence>
<dbReference type="PANTHER" id="PTHR14969">
    <property type="entry name" value="SPHINGOSINE-1-PHOSPHATE PHOSPHOHYDROLASE"/>
    <property type="match status" value="1"/>
</dbReference>
<evidence type="ECO:0000256" key="2">
    <source>
        <dbReference type="SAM" id="Phobius"/>
    </source>
</evidence>
<dbReference type="GeneID" id="95775755"/>
<name>A0A6C1KP95_XANAU</name>
<organism evidence="4 5">
    <name type="scientific">Xanthobacter autotrophicus</name>
    <dbReference type="NCBI Taxonomy" id="280"/>
    <lineage>
        <taxon>Bacteria</taxon>
        <taxon>Pseudomonadati</taxon>
        <taxon>Pseudomonadota</taxon>
        <taxon>Alphaproteobacteria</taxon>
        <taxon>Hyphomicrobiales</taxon>
        <taxon>Xanthobacteraceae</taxon>
        <taxon>Xanthobacter</taxon>
    </lineage>
</organism>
<sequence>MSAHPRKSFLLAGLRRLEAVPVIGPMLASVSGMERATLAVLGFVAIAFYVFIEVADEVMEGATGGLDRGILLALRNPADPSDPIGPPWLEEAMRDFTALGGTSVLTLLTILVAVFLTMTRKRHAAWLVLLSVAGGTALSQILKWGFDRPRPDLVPHGMAVYSQSFPSGHAMLSAVVYLTLGALLARTQARTRVKVFFLGSAAALTVIVGISRIYLGVHWPTDVLGGWALGAAWACSCWLLMLWLQRRGEVEGETEGNGMDARARAERTASQADR</sequence>
<feature type="transmembrane region" description="Helical" evidence="2">
    <location>
        <begin position="124"/>
        <end position="146"/>
    </location>
</feature>
<dbReference type="Proteomes" id="UP000305131">
    <property type="component" value="Unassembled WGS sequence"/>
</dbReference>
<dbReference type="Gene3D" id="1.20.144.10">
    <property type="entry name" value="Phosphatidic acid phosphatase type 2/haloperoxidase"/>
    <property type="match status" value="2"/>
</dbReference>
<dbReference type="InterPro" id="IPR036938">
    <property type="entry name" value="PAP2/HPO_sf"/>
</dbReference>
<dbReference type="EMBL" id="VAUP01000038">
    <property type="protein sequence ID" value="TLX41316.1"/>
    <property type="molecule type" value="Genomic_DNA"/>
</dbReference>
<accession>A0A6C1KP95</accession>
<reference evidence="4 5" key="1">
    <citation type="submission" date="2019-05" db="EMBL/GenBank/DDBJ databases">
        <authorList>
            <person name="Zhou X."/>
        </authorList>
    </citation>
    <scope>NUCLEOTIDE SEQUENCE [LARGE SCALE GENOMIC DNA]</scope>
    <source>
        <strain evidence="4 5">DSM 432</strain>
    </source>
</reference>
<feature type="region of interest" description="Disordered" evidence="1">
    <location>
        <begin position="253"/>
        <end position="274"/>
    </location>
</feature>
<feature type="transmembrane region" description="Helical" evidence="2">
    <location>
        <begin position="166"/>
        <end position="184"/>
    </location>
</feature>
<feature type="transmembrane region" description="Helical" evidence="2">
    <location>
        <begin position="196"/>
        <end position="215"/>
    </location>
</feature>
<keyword evidence="2" id="KW-0472">Membrane</keyword>
<gene>
    <name evidence="4" type="ORF">FBQ73_20070</name>
</gene>
<evidence type="ECO:0000313" key="4">
    <source>
        <dbReference type="EMBL" id="TLX41316.1"/>
    </source>
</evidence>
<feature type="transmembrane region" description="Helical" evidence="2">
    <location>
        <begin position="227"/>
        <end position="244"/>
    </location>
</feature>
<dbReference type="CDD" id="cd03392">
    <property type="entry name" value="PAP2_like_2"/>
    <property type="match status" value="1"/>
</dbReference>
<dbReference type="OrthoDB" id="9801622at2"/>
<dbReference type="InterPro" id="IPR000326">
    <property type="entry name" value="PAP2/HPO"/>
</dbReference>
<feature type="transmembrane region" description="Helical" evidence="2">
    <location>
        <begin position="96"/>
        <end position="117"/>
    </location>
</feature>
<evidence type="ECO:0000256" key="1">
    <source>
        <dbReference type="SAM" id="MobiDB-lite"/>
    </source>
</evidence>
<dbReference type="SMART" id="SM00014">
    <property type="entry name" value="acidPPc"/>
    <property type="match status" value="1"/>
</dbReference>
<keyword evidence="2" id="KW-0812">Transmembrane</keyword>
<comment type="caution">
    <text evidence="4">The sequence shown here is derived from an EMBL/GenBank/DDBJ whole genome shotgun (WGS) entry which is preliminary data.</text>
</comment>
<evidence type="ECO:0000259" key="3">
    <source>
        <dbReference type="SMART" id="SM00014"/>
    </source>
</evidence>
<dbReference type="RefSeq" id="WP_138401355.1">
    <property type="nucleotide sequence ID" value="NZ_JBAFVI010000003.1"/>
</dbReference>